<reference evidence="4" key="1">
    <citation type="submission" date="2017-05" db="EMBL/GenBank/DDBJ databases">
        <authorList>
            <person name="Barney B.M."/>
        </authorList>
    </citation>
    <scope>NUCLEOTIDE SEQUENCE [LARGE SCALE GENOMIC DNA]</scope>
    <source>
        <strain evidence="4">PSBB022</strain>
    </source>
</reference>
<comment type="caution">
    <text evidence="3">The sequence shown here is derived from an EMBL/GenBank/DDBJ whole genome shotgun (WGS) entry which is preliminary data.</text>
</comment>
<gene>
    <name evidence="3" type="ORF">CBP51_06645</name>
</gene>
<dbReference type="InterPro" id="IPR011990">
    <property type="entry name" value="TPR-like_helical_dom_sf"/>
</dbReference>
<protein>
    <submittedName>
        <fullName evidence="3">Uncharacterized protein</fullName>
    </submittedName>
</protein>
<dbReference type="Gene3D" id="1.25.40.10">
    <property type="entry name" value="Tetratricopeptide repeat domain"/>
    <property type="match status" value="1"/>
</dbReference>
<name>A0A266QBF6_9GAMM</name>
<organism evidence="3 4">
    <name type="scientific">Cellvibrio mixtus</name>
    <dbReference type="NCBI Taxonomy" id="39650"/>
    <lineage>
        <taxon>Bacteria</taxon>
        <taxon>Pseudomonadati</taxon>
        <taxon>Pseudomonadota</taxon>
        <taxon>Gammaproteobacteria</taxon>
        <taxon>Cellvibrionales</taxon>
        <taxon>Cellvibrionaceae</taxon>
        <taxon>Cellvibrio</taxon>
    </lineage>
</organism>
<dbReference type="Proteomes" id="UP000216101">
    <property type="component" value="Unassembled WGS sequence"/>
</dbReference>
<dbReference type="EMBL" id="NHNI01000001">
    <property type="protein sequence ID" value="OZY86689.1"/>
    <property type="molecule type" value="Genomic_DNA"/>
</dbReference>
<accession>A0A266QBF6</accession>
<dbReference type="SUPFAM" id="SSF48452">
    <property type="entry name" value="TPR-like"/>
    <property type="match status" value="1"/>
</dbReference>
<sequence length="212" mass="22881">MKTLLIKLLAIITFCVGASFAMADEASDLHGLQTRWAEIKYNTAAAEKEKAFLALIGDAEKLSAAHQSAPFLIWEGIIRSTYAGVKGGLGALDQVKHAKKLFEQSIALQPDALNGAAYTSLGSLYYQVPGWPVGFGDDKKANEMLLKGLSYNPDGIDSNYFYGDYLLDQKQYKKAVVALEKALKAPARPGRESADAGRRAEASAALAKAQKH</sequence>
<evidence type="ECO:0000256" key="1">
    <source>
        <dbReference type="SAM" id="MobiDB-lite"/>
    </source>
</evidence>
<evidence type="ECO:0000256" key="2">
    <source>
        <dbReference type="SAM" id="SignalP"/>
    </source>
</evidence>
<proteinExistence type="predicted"/>
<feature type="signal peptide" evidence="2">
    <location>
        <begin position="1"/>
        <end position="23"/>
    </location>
</feature>
<evidence type="ECO:0000313" key="4">
    <source>
        <dbReference type="Proteomes" id="UP000216101"/>
    </source>
</evidence>
<evidence type="ECO:0000313" key="3">
    <source>
        <dbReference type="EMBL" id="OZY86689.1"/>
    </source>
</evidence>
<feature type="compositionally biased region" description="Basic and acidic residues" evidence="1">
    <location>
        <begin position="189"/>
        <end position="201"/>
    </location>
</feature>
<keyword evidence="2" id="KW-0732">Signal</keyword>
<feature type="compositionally biased region" description="Low complexity" evidence="1">
    <location>
        <begin position="202"/>
        <end position="212"/>
    </location>
</feature>
<dbReference type="AlphaFoldDB" id="A0A266QBF6"/>
<dbReference type="RefSeq" id="WP_094984304.1">
    <property type="nucleotide sequence ID" value="NZ_NHNI01000001.1"/>
</dbReference>
<feature type="chain" id="PRO_5011972517" evidence="2">
    <location>
        <begin position="24"/>
        <end position="212"/>
    </location>
</feature>
<feature type="region of interest" description="Disordered" evidence="1">
    <location>
        <begin position="186"/>
        <end position="212"/>
    </location>
</feature>
<keyword evidence="4" id="KW-1185">Reference proteome</keyword>